<sequence>MTWEQNFSFSLLSNNSCKYVFGLFANTNARKLTRAARQQQEHKKKPHGAVDIKISHPKRENREKKHEFFSKDLGGLSKQQKHKEMFHSEVCFYKQKIQKD</sequence>
<feature type="compositionally biased region" description="Basic and acidic residues" evidence="1">
    <location>
        <begin position="48"/>
        <end position="70"/>
    </location>
</feature>
<feature type="region of interest" description="Disordered" evidence="1">
    <location>
        <begin position="34"/>
        <end position="75"/>
    </location>
</feature>
<comment type="caution">
    <text evidence="2">The sequence shown here is derived from an EMBL/GenBank/DDBJ whole genome shotgun (WGS) entry which is preliminary data.</text>
</comment>
<dbReference type="EMBL" id="JAHRIN010025233">
    <property type="protein sequence ID" value="MEQ2199333.1"/>
    <property type="molecule type" value="Genomic_DNA"/>
</dbReference>
<evidence type="ECO:0000313" key="2">
    <source>
        <dbReference type="EMBL" id="MEQ2199333.1"/>
    </source>
</evidence>
<organism evidence="2 3">
    <name type="scientific">Xenoophorus captivus</name>
    <dbReference type="NCBI Taxonomy" id="1517983"/>
    <lineage>
        <taxon>Eukaryota</taxon>
        <taxon>Metazoa</taxon>
        <taxon>Chordata</taxon>
        <taxon>Craniata</taxon>
        <taxon>Vertebrata</taxon>
        <taxon>Euteleostomi</taxon>
        <taxon>Actinopterygii</taxon>
        <taxon>Neopterygii</taxon>
        <taxon>Teleostei</taxon>
        <taxon>Neoteleostei</taxon>
        <taxon>Acanthomorphata</taxon>
        <taxon>Ovalentaria</taxon>
        <taxon>Atherinomorphae</taxon>
        <taxon>Cyprinodontiformes</taxon>
        <taxon>Goodeidae</taxon>
        <taxon>Xenoophorus</taxon>
    </lineage>
</organism>
<keyword evidence="3" id="KW-1185">Reference proteome</keyword>
<name>A0ABV0QV96_9TELE</name>
<dbReference type="Proteomes" id="UP001434883">
    <property type="component" value="Unassembled WGS sequence"/>
</dbReference>
<evidence type="ECO:0000256" key="1">
    <source>
        <dbReference type="SAM" id="MobiDB-lite"/>
    </source>
</evidence>
<evidence type="ECO:0000313" key="3">
    <source>
        <dbReference type="Proteomes" id="UP001434883"/>
    </source>
</evidence>
<accession>A0ABV0QV96</accession>
<proteinExistence type="predicted"/>
<gene>
    <name evidence="2" type="ORF">XENOCAPTIV_011549</name>
</gene>
<reference evidence="2 3" key="1">
    <citation type="submission" date="2021-06" db="EMBL/GenBank/DDBJ databases">
        <authorList>
            <person name="Palmer J.M."/>
        </authorList>
    </citation>
    <scope>NUCLEOTIDE SEQUENCE [LARGE SCALE GENOMIC DNA]</scope>
    <source>
        <strain evidence="2 3">XC_2019</strain>
        <tissue evidence="2">Muscle</tissue>
    </source>
</reference>
<protein>
    <submittedName>
        <fullName evidence="2">Uncharacterized protein</fullName>
    </submittedName>
</protein>